<proteinExistence type="predicted"/>
<name>A0A0A9VTJ6_ARUDO</name>
<dbReference type="AlphaFoldDB" id="A0A0A9VTJ6"/>
<reference evidence="1" key="2">
    <citation type="journal article" date="2015" name="Data Brief">
        <title>Shoot transcriptome of the giant reed, Arundo donax.</title>
        <authorList>
            <person name="Barrero R.A."/>
            <person name="Guerrero F.D."/>
            <person name="Moolhuijzen P."/>
            <person name="Goolsby J.A."/>
            <person name="Tidwell J."/>
            <person name="Bellgard S.E."/>
            <person name="Bellgard M.I."/>
        </authorList>
    </citation>
    <scope>NUCLEOTIDE SEQUENCE</scope>
    <source>
        <tissue evidence="1">Shoot tissue taken approximately 20 cm above the soil surface</tissue>
    </source>
</reference>
<evidence type="ECO:0000313" key="1">
    <source>
        <dbReference type="EMBL" id="JAE10147.1"/>
    </source>
</evidence>
<accession>A0A0A9VTJ6</accession>
<dbReference type="EMBL" id="GBRH01187749">
    <property type="protein sequence ID" value="JAE10147.1"/>
    <property type="molecule type" value="Transcribed_RNA"/>
</dbReference>
<sequence length="58" mass="6610">MIRMARRRLNIVTVVHRSAAAGSTKILVTAVISFTWRTVLPCRCCLFILLFILHLLTL</sequence>
<reference evidence="1" key="1">
    <citation type="submission" date="2014-09" db="EMBL/GenBank/DDBJ databases">
        <authorList>
            <person name="Magalhaes I.L.F."/>
            <person name="Oliveira U."/>
            <person name="Santos F.R."/>
            <person name="Vidigal T.H.D.A."/>
            <person name="Brescovit A.D."/>
            <person name="Santos A.J."/>
        </authorList>
    </citation>
    <scope>NUCLEOTIDE SEQUENCE</scope>
    <source>
        <tissue evidence="1">Shoot tissue taken approximately 20 cm above the soil surface</tissue>
    </source>
</reference>
<organism evidence="1">
    <name type="scientific">Arundo donax</name>
    <name type="common">Giant reed</name>
    <name type="synonym">Donax arundinaceus</name>
    <dbReference type="NCBI Taxonomy" id="35708"/>
    <lineage>
        <taxon>Eukaryota</taxon>
        <taxon>Viridiplantae</taxon>
        <taxon>Streptophyta</taxon>
        <taxon>Embryophyta</taxon>
        <taxon>Tracheophyta</taxon>
        <taxon>Spermatophyta</taxon>
        <taxon>Magnoliopsida</taxon>
        <taxon>Liliopsida</taxon>
        <taxon>Poales</taxon>
        <taxon>Poaceae</taxon>
        <taxon>PACMAD clade</taxon>
        <taxon>Arundinoideae</taxon>
        <taxon>Arundineae</taxon>
        <taxon>Arundo</taxon>
    </lineage>
</organism>
<protein>
    <submittedName>
        <fullName evidence="1">Uncharacterized protein</fullName>
    </submittedName>
</protein>